<dbReference type="InterPro" id="IPR036250">
    <property type="entry name" value="AcylCo_DH-like_C"/>
</dbReference>
<dbReference type="InterPro" id="IPR037069">
    <property type="entry name" value="AcylCoA_DH/ox_N_sf"/>
</dbReference>
<organism evidence="3 4">
    <name type="scientific">Amycolatopsis echigonensis</name>
    <dbReference type="NCBI Taxonomy" id="2576905"/>
    <lineage>
        <taxon>Bacteria</taxon>
        <taxon>Bacillati</taxon>
        <taxon>Actinomycetota</taxon>
        <taxon>Actinomycetes</taxon>
        <taxon>Pseudonocardiales</taxon>
        <taxon>Pseudonocardiaceae</taxon>
        <taxon>Amycolatopsis</taxon>
    </lineage>
</organism>
<evidence type="ECO:0000313" key="3">
    <source>
        <dbReference type="EMBL" id="PKW00098.1"/>
    </source>
</evidence>
<feature type="domain" description="Acyl-CoA dehydrogenase C-terminal" evidence="2">
    <location>
        <begin position="211"/>
        <end position="339"/>
    </location>
</feature>
<sequence>MASPSGVSEEFAAALRASAEETEKRNRLTPVSIDALRRTGAFALRTPRPSGADATPLEVAERLTALGRSCPSAAWVAGTCATTKSLFAKNFGEDAPEEAFSNPDALACGSGVPSGTATRVGDNVHINGRWANISGCEDADWASVAVMADGIYSWAFLPLDRLRIEQTWEMAGMRGTGSHTAVADDVVLPARWVVSGQAPARADQLASGLTVLAPVVGATLGALDVIGNMFASDRTPFMSNYSRMADSDGARHWLAEADRLTHRAERTMLAVATAISGDTAVGDAAATRAAADLADAARDCRAAVDLMLDLHGASGFRTTNALQRLWRDVSVGSRHPLLNPYLAVERLGVMTTTTNHRTDHSKAP</sequence>
<keyword evidence="1" id="KW-0560">Oxidoreductase</keyword>
<dbReference type="PIRSF" id="PIRSF016578">
    <property type="entry name" value="HsaA"/>
    <property type="match status" value="1"/>
</dbReference>
<accession>A0A2N3X1V4</accession>
<dbReference type="Gene3D" id="2.40.110.10">
    <property type="entry name" value="Butyryl-CoA Dehydrogenase, subunit A, domain 2"/>
    <property type="match status" value="1"/>
</dbReference>
<dbReference type="GO" id="GO:0033539">
    <property type="term" value="P:fatty acid beta-oxidation using acyl-CoA dehydrogenase"/>
    <property type="evidence" value="ECO:0007669"/>
    <property type="project" value="TreeGrafter"/>
</dbReference>
<dbReference type="Gene3D" id="1.20.140.10">
    <property type="entry name" value="Butyryl-CoA Dehydrogenase, subunit A, domain 3"/>
    <property type="match status" value="1"/>
</dbReference>
<dbReference type="GO" id="GO:0016712">
    <property type="term" value="F:oxidoreductase activity, acting on paired donors, with incorporation or reduction of molecular oxygen, reduced flavin or flavoprotein as one donor, and incorporation of one atom of oxygen"/>
    <property type="evidence" value="ECO:0007669"/>
    <property type="project" value="TreeGrafter"/>
</dbReference>
<dbReference type="GO" id="GO:0050660">
    <property type="term" value="F:flavin adenine dinucleotide binding"/>
    <property type="evidence" value="ECO:0007669"/>
    <property type="project" value="InterPro"/>
</dbReference>
<dbReference type="InterPro" id="IPR013107">
    <property type="entry name" value="Acyl-CoA_DH_C"/>
</dbReference>
<dbReference type="Gene3D" id="1.10.540.10">
    <property type="entry name" value="Acyl-CoA dehydrogenase/oxidase, N-terminal domain"/>
    <property type="match status" value="1"/>
</dbReference>
<dbReference type="InterPro" id="IPR046373">
    <property type="entry name" value="Acyl-CoA_Oxase/DH_mid-dom_sf"/>
</dbReference>
<dbReference type="RefSeq" id="WP_101433810.1">
    <property type="nucleotide sequence ID" value="NZ_PJMY01000001.1"/>
</dbReference>
<protein>
    <submittedName>
        <fullName evidence="3">Alkylation response protein AidB-like acyl-CoA dehydrogenase</fullName>
    </submittedName>
</protein>
<dbReference type="SUPFAM" id="SSF56645">
    <property type="entry name" value="Acyl-CoA dehydrogenase NM domain-like"/>
    <property type="match status" value="1"/>
</dbReference>
<comment type="caution">
    <text evidence="3">The sequence shown here is derived from an EMBL/GenBank/DDBJ whole genome shotgun (WGS) entry which is preliminary data.</text>
</comment>
<evidence type="ECO:0000256" key="1">
    <source>
        <dbReference type="ARBA" id="ARBA00023002"/>
    </source>
</evidence>
<dbReference type="InterPro" id="IPR050741">
    <property type="entry name" value="Acyl-CoA_dehydrogenase"/>
</dbReference>
<evidence type="ECO:0000259" key="2">
    <source>
        <dbReference type="Pfam" id="PF08028"/>
    </source>
</evidence>
<keyword evidence="4" id="KW-1185">Reference proteome</keyword>
<evidence type="ECO:0000313" key="4">
    <source>
        <dbReference type="Proteomes" id="UP000233750"/>
    </source>
</evidence>
<dbReference type="AlphaFoldDB" id="A0A2N3X1V4"/>
<dbReference type="InterPro" id="IPR009100">
    <property type="entry name" value="AcylCoA_DH/oxidase_NM_dom_sf"/>
</dbReference>
<dbReference type="Pfam" id="PF08028">
    <property type="entry name" value="Acyl-CoA_dh_2"/>
    <property type="match status" value="1"/>
</dbReference>
<dbReference type="GO" id="GO:0003995">
    <property type="term" value="F:acyl-CoA dehydrogenase activity"/>
    <property type="evidence" value="ECO:0007669"/>
    <property type="project" value="TreeGrafter"/>
</dbReference>
<name>A0A2N3X1V4_9PSEU</name>
<gene>
    <name evidence="3" type="ORF">ATK30_0176</name>
</gene>
<reference evidence="3 4" key="1">
    <citation type="submission" date="2017-12" db="EMBL/GenBank/DDBJ databases">
        <title>Sequencing the genomes of 1000 Actinobacteria strains.</title>
        <authorList>
            <person name="Klenk H.-P."/>
        </authorList>
    </citation>
    <scope>NUCLEOTIDE SEQUENCE [LARGE SCALE GENOMIC DNA]</scope>
    <source>
        <strain evidence="3 4">DSM 45165</strain>
    </source>
</reference>
<dbReference type="EMBL" id="PJMY01000001">
    <property type="protein sequence ID" value="PKW00098.1"/>
    <property type="molecule type" value="Genomic_DNA"/>
</dbReference>
<proteinExistence type="predicted"/>
<dbReference type="Proteomes" id="UP000233750">
    <property type="component" value="Unassembled WGS sequence"/>
</dbReference>
<dbReference type="GO" id="GO:0005737">
    <property type="term" value="C:cytoplasm"/>
    <property type="evidence" value="ECO:0007669"/>
    <property type="project" value="TreeGrafter"/>
</dbReference>
<dbReference type="SUPFAM" id="SSF47203">
    <property type="entry name" value="Acyl-CoA dehydrogenase C-terminal domain-like"/>
    <property type="match status" value="1"/>
</dbReference>
<dbReference type="PANTHER" id="PTHR48083:SF19">
    <property type="entry name" value="FLAVIN-DEPENDENT MONOOXYGENASE, OXYGENASE SUBUNIT HSAA"/>
    <property type="match status" value="1"/>
</dbReference>
<dbReference type="OrthoDB" id="3402961at2"/>
<dbReference type="PANTHER" id="PTHR48083">
    <property type="entry name" value="MEDIUM-CHAIN SPECIFIC ACYL-COA DEHYDROGENASE, MITOCHONDRIAL-RELATED"/>
    <property type="match status" value="1"/>
</dbReference>